<dbReference type="InterPro" id="IPR038765">
    <property type="entry name" value="Papain-like_cys_pep_sf"/>
</dbReference>
<dbReference type="InterPro" id="IPR028889">
    <property type="entry name" value="USP"/>
</dbReference>
<dbReference type="InterPro" id="IPR001394">
    <property type="entry name" value="Peptidase_C19_UCH"/>
</dbReference>
<dbReference type="SUPFAM" id="SSF54001">
    <property type="entry name" value="Cysteine proteinases"/>
    <property type="match status" value="1"/>
</dbReference>
<dbReference type="EMBL" id="GG738923">
    <property type="protein sequence ID" value="EFC36974.1"/>
    <property type="molecule type" value="Genomic_DNA"/>
</dbReference>
<dbReference type="OrthoDB" id="292964at2759"/>
<evidence type="ECO:0000313" key="3">
    <source>
        <dbReference type="Proteomes" id="UP000006671"/>
    </source>
</evidence>
<dbReference type="CDD" id="cd02257">
    <property type="entry name" value="Peptidase_C19"/>
    <property type="match status" value="1"/>
</dbReference>
<evidence type="ECO:0000259" key="1">
    <source>
        <dbReference type="PROSITE" id="PS50235"/>
    </source>
</evidence>
<feature type="domain" description="USP" evidence="1">
    <location>
        <begin position="26"/>
        <end position="319"/>
    </location>
</feature>
<dbReference type="Proteomes" id="UP000006671">
    <property type="component" value="Unassembled WGS sequence"/>
</dbReference>
<evidence type="ECO:0000313" key="2">
    <source>
        <dbReference type="EMBL" id="EFC36974.1"/>
    </source>
</evidence>
<keyword evidence="2" id="KW-0378">Hydrolase</keyword>
<dbReference type="GO" id="GO:0005634">
    <property type="term" value="C:nucleus"/>
    <property type="evidence" value="ECO:0007669"/>
    <property type="project" value="TreeGrafter"/>
</dbReference>
<dbReference type="InParanoid" id="D2W1T8"/>
<accession>D2W1T8</accession>
<reference evidence="2 3" key="1">
    <citation type="journal article" date="2010" name="Cell">
        <title>The genome of Naegleria gruberi illuminates early eukaryotic versatility.</title>
        <authorList>
            <person name="Fritz-Laylin L.K."/>
            <person name="Prochnik S.E."/>
            <person name="Ginger M.L."/>
            <person name="Dacks J.B."/>
            <person name="Carpenter M.L."/>
            <person name="Field M.C."/>
            <person name="Kuo A."/>
            <person name="Paredez A."/>
            <person name="Chapman J."/>
            <person name="Pham J."/>
            <person name="Shu S."/>
            <person name="Neupane R."/>
            <person name="Cipriano M."/>
            <person name="Mancuso J."/>
            <person name="Tu H."/>
            <person name="Salamov A."/>
            <person name="Lindquist E."/>
            <person name="Shapiro H."/>
            <person name="Lucas S."/>
            <person name="Grigoriev I.V."/>
            <person name="Cande W.Z."/>
            <person name="Fulton C."/>
            <person name="Rokhsar D.S."/>
            <person name="Dawson S.C."/>
        </authorList>
    </citation>
    <scope>NUCLEOTIDE SEQUENCE [LARGE SCALE GENOMIC DNA]</scope>
    <source>
        <strain evidence="2 3">NEG-M</strain>
    </source>
</reference>
<keyword evidence="3" id="KW-1185">Reference proteome</keyword>
<dbReference type="PANTHER" id="PTHR24006">
    <property type="entry name" value="UBIQUITIN CARBOXYL-TERMINAL HYDROLASE"/>
    <property type="match status" value="1"/>
</dbReference>
<name>D2W1T8_NAEGR</name>
<protein>
    <submittedName>
        <fullName evidence="2">Ubiquitin carboxyl-terminal hydrolase family protein</fullName>
    </submittedName>
</protein>
<dbReference type="Pfam" id="PF00443">
    <property type="entry name" value="UCH"/>
    <property type="match status" value="1"/>
</dbReference>
<dbReference type="OMA" id="NEEDCEM"/>
<dbReference type="Gene3D" id="3.90.70.10">
    <property type="entry name" value="Cysteine proteinases"/>
    <property type="match status" value="1"/>
</dbReference>
<dbReference type="VEuPathDB" id="AmoebaDB:NAEGRDRAFT_82078"/>
<dbReference type="GO" id="GO:0016579">
    <property type="term" value="P:protein deubiquitination"/>
    <property type="evidence" value="ECO:0007669"/>
    <property type="project" value="InterPro"/>
</dbReference>
<organism evidence="3">
    <name type="scientific">Naegleria gruberi</name>
    <name type="common">Amoeba</name>
    <dbReference type="NCBI Taxonomy" id="5762"/>
    <lineage>
        <taxon>Eukaryota</taxon>
        <taxon>Discoba</taxon>
        <taxon>Heterolobosea</taxon>
        <taxon>Tetramitia</taxon>
        <taxon>Eutetramitia</taxon>
        <taxon>Vahlkampfiidae</taxon>
        <taxon>Naegleria</taxon>
    </lineage>
</organism>
<gene>
    <name evidence="2" type="ORF">NAEGRDRAFT_82078</name>
</gene>
<sequence length="350" mass="39598">MSQYNNTNTFHPQPTNTTITSAPLTRGIRSISNCPDVIEALVQVLAHLDPVVEQYLFKQQHDDHQIKSDERSELGVAFDRVCRSVWSLDQGSSEPVDGSALGGLFPMESGISLDFVEALNIVVDACRGNFNFCKGMTSNWIRSDDCPICGCKSASERKEEFCSIKVPSNQWKEFEKSGVLNLKEVETIEGYHCDVCSFSKPAEISRSISQAPQILILQMDRFCFDYETFNVVKKNDFYKVYLNQQLKLLMENNSLESYELVAVVNHYGLQTSGSYGGFFLNPTNRRWYKVACPNQVPTLVEDFSTINNVSNYVYFFKKAAEKKSWQSTALSSQSVSDISFSFTNEEDCEM</sequence>
<dbReference type="STRING" id="5762.D2W1T8"/>
<dbReference type="GeneID" id="8856274"/>
<dbReference type="GO" id="GO:0005829">
    <property type="term" value="C:cytosol"/>
    <property type="evidence" value="ECO:0007669"/>
    <property type="project" value="TreeGrafter"/>
</dbReference>
<proteinExistence type="predicted"/>
<dbReference type="InterPro" id="IPR050164">
    <property type="entry name" value="Peptidase_C19"/>
</dbReference>
<dbReference type="KEGG" id="ngr:NAEGRDRAFT_82078"/>
<dbReference type="RefSeq" id="XP_002669718.1">
    <property type="nucleotide sequence ID" value="XM_002669672.1"/>
</dbReference>
<dbReference type="PROSITE" id="PS50235">
    <property type="entry name" value="USP_3"/>
    <property type="match status" value="1"/>
</dbReference>
<dbReference type="GO" id="GO:0004843">
    <property type="term" value="F:cysteine-type deubiquitinase activity"/>
    <property type="evidence" value="ECO:0007669"/>
    <property type="project" value="InterPro"/>
</dbReference>
<dbReference type="AlphaFoldDB" id="D2W1T8"/>